<organism evidence="2">
    <name type="scientific">Pyrodinium bahamense</name>
    <dbReference type="NCBI Taxonomy" id="73915"/>
    <lineage>
        <taxon>Eukaryota</taxon>
        <taxon>Sar</taxon>
        <taxon>Alveolata</taxon>
        <taxon>Dinophyceae</taxon>
        <taxon>Gonyaulacales</taxon>
        <taxon>Pyrocystaceae</taxon>
        <taxon>Pyrodinium</taxon>
    </lineage>
</organism>
<evidence type="ECO:0000256" key="1">
    <source>
        <dbReference type="SAM" id="SignalP"/>
    </source>
</evidence>
<name>A0A7S0AWE8_9DINO</name>
<feature type="signal peptide" evidence="1">
    <location>
        <begin position="1"/>
        <end position="17"/>
    </location>
</feature>
<dbReference type="InterPro" id="IPR029063">
    <property type="entry name" value="SAM-dependent_MTases_sf"/>
</dbReference>
<dbReference type="AlphaFoldDB" id="A0A7S0AWE8"/>
<reference evidence="2" key="1">
    <citation type="submission" date="2021-01" db="EMBL/GenBank/DDBJ databases">
        <authorList>
            <person name="Corre E."/>
            <person name="Pelletier E."/>
            <person name="Niang G."/>
            <person name="Scheremetjew M."/>
            <person name="Finn R."/>
            <person name="Kale V."/>
            <person name="Holt S."/>
            <person name="Cochrane G."/>
            <person name="Meng A."/>
            <person name="Brown T."/>
            <person name="Cohen L."/>
        </authorList>
    </citation>
    <scope>NUCLEOTIDE SEQUENCE</scope>
    <source>
        <strain evidence="2">Pbaha01</strain>
    </source>
</reference>
<dbReference type="Pfam" id="PF13578">
    <property type="entry name" value="Methyltransf_24"/>
    <property type="match status" value="1"/>
</dbReference>
<dbReference type="Gene3D" id="3.40.50.150">
    <property type="entry name" value="Vaccinia Virus protein VP39"/>
    <property type="match status" value="1"/>
</dbReference>
<sequence length="293" mass="31966">MLPLALLLALRAECSWASFAGPATEQLQCEEATVTASSMLLQARQATVKGGFDADELEARGAIALVEDHRRGLDLHVMHNQGGHDPQDLQALKSWMGKLDQMFRDRGMAVTEGNSGQQPAHKEQVRYNEWATNGHLSTLCETGFNAGHSALRFLALSEAHVYEFDLGEHPYAMPAEGFLTDSFPGRLNVTWGDSTRTLPSFHEAHPLVKCSLMIVDGGHSYEVALSDLKSFAKMAADEHILAIDDTPCAKSYCEGPTRAWAELTASGCIEQLERVPMGAGRGFSVGRYASREC</sequence>
<proteinExistence type="predicted"/>
<evidence type="ECO:0000313" key="2">
    <source>
        <dbReference type="EMBL" id="CAD8376469.1"/>
    </source>
</evidence>
<evidence type="ECO:0008006" key="3">
    <source>
        <dbReference type="Google" id="ProtNLM"/>
    </source>
</evidence>
<dbReference type="EMBL" id="HBEG01037415">
    <property type="protein sequence ID" value="CAD8376469.1"/>
    <property type="molecule type" value="Transcribed_RNA"/>
</dbReference>
<keyword evidence="1" id="KW-0732">Signal</keyword>
<protein>
    <recommendedName>
        <fullName evidence="3">Cephalosporin hydroxylase</fullName>
    </recommendedName>
</protein>
<feature type="chain" id="PRO_5031067879" description="Cephalosporin hydroxylase" evidence="1">
    <location>
        <begin position="18"/>
        <end position="293"/>
    </location>
</feature>
<gene>
    <name evidence="2" type="ORF">PBAH0796_LOCUS22827</name>
</gene>
<accession>A0A7S0AWE8</accession>